<evidence type="ECO:0000313" key="3">
    <source>
        <dbReference type="EMBL" id="KAG7443353.1"/>
    </source>
</evidence>
<proteinExistence type="predicted"/>
<keyword evidence="2" id="KW-1133">Transmembrane helix</keyword>
<evidence type="ECO:0000256" key="2">
    <source>
        <dbReference type="SAM" id="Phobius"/>
    </source>
</evidence>
<sequence length="75" mass="8426">MSTPRRITACAWARALKRIRAYRLSIFNCCVFWCCEILILIIIIVITQHGTLGLAGRKPMNPSFPTSRPSSMATT</sequence>
<reference evidence="3" key="1">
    <citation type="submission" date="2020-11" db="EMBL/GenBank/DDBJ databases">
        <title>Adaptations for nitrogen fixation in a non-lichenized fungal sporocarp promotes dispersal by wood-feeding termites.</title>
        <authorList>
            <consortium name="DOE Joint Genome Institute"/>
            <person name="Koch R.A."/>
            <person name="Yoon G."/>
            <person name="Arayal U."/>
            <person name="Lail K."/>
            <person name="Amirebrahimi M."/>
            <person name="Labutti K."/>
            <person name="Lipzen A."/>
            <person name="Riley R."/>
            <person name="Barry K."/>
            <person name="Henrissat B."/>
            <person name="Grigoriev I.V."/>
            <person name="Herr J.R."/>
            <person name="Aime M.C."/>
        </authorList>
    </citation>
    <scope>NUCLEOTIDE SEQUENCE</scope>
    <source>
        <strain evidence="3">MCA 3950</strain>
    </source>
</reference>
<feature type="region of interest" description="Disordered" evidence="1">
    <location>
        <begin position="54"/>
        <end position="75"/>
    </location>
</feature>
<name>A0A9P7VLH6_9AGAR</name>
<dbReference type="AlphaFoldDB" id="A0A9P7VLH6"/>
<keyword evidence="2" id="KW-0812">Transmembrane</keyword>
<keyword evidence="4" id="KW-1185">Reference proteome</keyword>
<dbReference type="Proteomes" id="UP000812287">
    <property type="component" value="Unassembled WGS sequence"/>
</dbReference>
<dbReference type="RefSeq" id="XP_043036853.1">
    <property type="nucleotide sequence ID" value="XM_043177510.1"/>
</dbReference>
<comment type="caution">
    <text evidence="3">The sequence shown here is derived from an EMBL/GenBank/DDBJ whole genome shotgun (WGS) entry which is preliminary data.</text>
</comment>
<evidence type="ECO:0000313" key="4">
    <source>
        <dbReference type="Proteomes" id="UP000812287"/>
    </source>
</evidence>
<dbReference type="EMBL" id="MU250545">
    <property type="protein sequence ID" value="KAG7443353.1"/>
    <property type="molecule type" value="Genomic_DNA"/>
</dbReference>
<accession>A0A9P7VLH6</accession>
<gene>
    <name evidence="3" type="ORF">BT62DRAFT_1009146</name>
</gene>
<evidence type="ECO:0000256" key="1">
    <source>
        <dbReference type="SAM" id="MobiDB-lite"/>
    </source>
</evidence>
<feature type="transmembrane region" description="Helical" evidence="2">
    <location>
        <begin position="21"/>
        <end position="46"/>
    </location>
</feature>
<keyword evidence="2" id="KW-0472">Membrane</keyword>
<organism evidence="3 4">
    <name type="scientific">Guyanagaster necrorhizus</name>
    <dbReference type="NCBI Taxonomy" id="856835"/>
    <lineage>
        <taxon>Eukaryota</taxon>
        <taxon>Fungi</taxon>
        <taxon>Dikarya</taxon>
        <taxon>Basidiomycota</taxon>
        <taxon>Agaricomycotina</taxon>
        <taxon>Agaricomycetes</taxon>
        <taxon>Agaricomycetidae</taxon>
        <taxon>Agaricales</taxon>
        <taxon>Marasmiineae</taxon>
        <taxon>Physalacriaceae</taxon>
        <taxon>Guyanagaster</taxon>
    </lineage>
</organism>
<feature type="compositionally biased region" description="Polar residues" evidence="1">
    <location>
        <begin position="63"/>
        <end position="75"/>
    </location>
</feature>
<dbReference type="GeneID" id="66099797"/>
<protein>
    <submittedName>
        <fullName evidence="3">Uncharacterized protein</fullName>
    </submittedName>
</protein>